<reference evidence="1" key="2">
    <citation type="submission" date="2013-05" db="EMBL/GenBank/DDBJ databases">
        <authorList>
            <person name="Carter J.-M."/>
            <person name="Baker S.C."/>
            <person name="Pink R."/>
            <person name="Carter D.R.F."/>
            <person name="Collins A."/>
            <person name="Tomlin J."/>
            <person name="Gibbs M."/>
            <person name="Breuker C.J."/>
        </authorList>
    </citation>
    <scope>NUCLEOTIDE SEQUENCE</scope>
    <source>
        <tissue evidence="1">Ovary</tissue>
    </source>
</reference>
<reference evidence="1" key="1">
    <citation type="journal article" date="2013" name="BMC Genomics">
        <title>Unscrambling butterfly oogenesis.</title>
        <authorList>
            <person name="Carter J.M."/>
            <person name="Baker S.C."/>
            <person name="Pink R."/>
            <person name="Carter D.R."/>
            <person name="Collins A."/>
            <person name="Tomlin J."/>
            <person name="Gibbs M."/>
            <person name="Breuker C.J."/>
        </authorList>
    </citation>
    <scope>NUCLEOTIDE SEQUENCE</scope>
    <source>
        <tissue evidence="1">Ovary</tissue>
    </source>
</reference>
<sequence length="70" mass="8295">MTHFNIIYRLYQDFYSMITYFYDTYLVSIDAVYCGRTLYCQENGSVSIIPNLLIVSWYAFAAFRFSPGIF</sequence>
<protein>
    <submittedName>
        <fullName evidence="1">Uncharacterized protein</fullName>
    </submittedName>
</protein>
<proteinExistence type="predicted"/>
<dbReference type="AlphaFoldDB" id="S4P8M6"/>
<dbReference type="EMBL" id="GAIX01004129">
    <property type="protein sequence ID" value="JAA88431.1"/>
    <property type="molecule type" value="Transcribed_RNA"/>
</dbReference>
<name>S4P8M6_9NEOP</name>
<accession>S4P8M6</accession>
<evidence type="ECO:0000313" key="1">
    <source>
        <dbReference type="EMBL" id="JAA88431.1"/>
    </source>
</evidence>
<organism evidence="1">
    <name type="scientific">Pararge aegeria</name>
    <name type="common">speckled wood butterfly</name>
    <dbReference type="NCBI Taxonomy" id="116150"/>
    <lineage>
        <taxon>Eukaryota</taxon>
        <taxon>Metazoa</taxon>
        <taxon>Ecdysozoa</taxon>
        <taxon>Arthropoda</taxon>
        <taxon>Hexapoda</taxon>
        <taxon>Insecta</taxon>
        <taxon>Pterygota</taxon>
        <taxon>Neoptera</taxon>
        <taxon>Endopterygota</taxon>
        <taxon>Lepidoptera</taxon>
        <taxon>Glossata</taxon>
        <taxon>Ditrysia</taxon>
        <taxon>Papilionoidea</taxon>
        <taxon>Nymphalidae</taxon>
        <taxon>Satyrinae</taxon>
        <taxon>Satyrini</taxon>
        <taxon>Parargina</taxon>
        <taxon>Pararge</taxon>
    </lineage>
</organism>